<evidence type="ECO:0000313" key="10">
    <source>
        <dbReference type="EMBL" id="PIR82384.1"/>
    </source>
</evidence>
<gene>
    <name evidence="10" type="primary">obgE</name>
    <name evidence="10" type="synonym">cgtA</name>
    <name evidence="7 10" type="synonym">obg</name>
    <name evidence="10" type="synonym">yhbZ</name>
    <name evidence="10" type="ORF">COU20_02575</name>
</gene>
<feature type="domain" description="OBG-type G" evidence="8">
    <location>
        <begin position="156"/>
        <end position="324"/>
    </location>
</feature>
<dbReference type="EC" id="3.6.5.-" evidence="7"/>
<feature type="binding site" evidence="7">
    <location>
        <begin position="286"/>
        <end position="288"/>
    </location>
    <ligand>
        <name>GTP</name>
        <dbReference type="ChEBI" id="CHEBI:37565"/>
    </ligand>
</feature>
<dbReference type="GO" id="GO:0005737">
    <property type="term" value="C:cytoplasm"/>
    <property type="evidence" value="ECO:0007669"/>
    <property type="project" value="UniProtKB-SubCell"/>
</dbReference>
<dbReference type="AlphaFoldDB" id="A0A2H0U7J8"/>
<dbReference type="PIRSF" id="PIRSF002401">
    <property type="entry name" value="GTP_bd_Obg/CgtA"/>
    <property type="match status" value="1"/>
</dbReference>
<comment type="cofactor">
    <cofactor evidence="7">
        <name>Mg(2+)</name>
        <dbReference type="ChEBI" id="CHEBI:18420"/>
    </cofactor>
</comment>
<feature type="domain" description="Obg" evidence="9">
    <location>
        <begin position="1"/>
        <end position="155"/>
    </location>
</feature>
<keyword evidence="2 7" id="KW-0963">Cytoplasm</keyword>
<dbReference type="InterPro" id="IPR031167">
    <property type="entry name" value="G_OBG"/>
</dbReference>
<comment type="similarity">
    <text evidence="1 7">Belongs to the TRAFAC class OBG-HflX-like GTPase superfamily. OBG GTPase family.</text>
</comment>
<feature type="binding site" evidence="7">
    <location>
        <begin position="187"/>
        <end position="191"/>
    </location>
    <ligand>
        <name>GTP</name>
        <dbReference type="ChEBI" id="CHEBI:37565"/>
    </ligand>
</feature>
<dbReference type="InterPro" id="IPR014100">
    <property type="entry name" value="GTP-bd_Obg/CgtA"/>
</dbReference>
<dbReference type="PROSITE" id="PS00905">
    <property type="entry name" value="GTP1_OBG"/>
    <property type="match status" value="1"/>
</dbReference>
<dbReference type="HAMAP" id="MF_01454">
    <property type="entry name" value="GTPase_Obg"/>
    <property type="match status" value="1"/>
</dbReference>
<comment type="subunit">
    <text evidence="7">Monomer.</text>
</comment>
<comment type="subcellular location">
    <subcellularLocation>
        <location evidence="7">Cytoplasm</location>
    </subcellularLocation>
</comment>
<organism evidence="10 11">
    <name type="scientific">Candidatus Kaiserbacteria bacterium CG10_big_fil_rev_8_21_14_0_10_59_10</name>
    <dbReference type="NCBI Taxonomy" id="1974612"/>
    <lineage>
        <taxon>Bacteria</taxon>
        <taxon>Candidatus Kaiseribacteriota</taxon>
    </lineage>
</organism>
<comment type="caution">
    <text evidence="10">The sequence shown here is derived from an EMBL/GenBank/DDBJ whole genome shotgun (WGS) entry which is preliminary data.</text>
</comment>
<dbReference type="GO" id="GO:0003924">
    <property type="term" value="F:GTPase activity"/>
    <property type="evidence" value="ECO:0007669"/>
    <property type="project" value="UniProtKB-UniRule"/>
</dbReference>
<dbReference type="Gene3D" id="3.40.50.300">
    <property type="entry name" value="P-loop containing nucleotide triphosphate hydrolases"/>
    <property type="match status" value="1"/>
</dbReference>
<evidence type="ECO:0000259" key="9">
    <source>
        <dbReference type="PROSITE" id="PS51883"/>
    </source>
</evidence>
<evidence type="ECO:0000256" key="7">
    <source>
        <dbReference type="HAMAP-Rule" id="MF_01454"/>
    </source>
</evidence>
<evidence type="ECO:0000256" key="6">
    <source>
        <dbReference type="ARBA" id="ARBA00023134"/>
    </source>
</evidence>
<dbReference type="NCBIfam" id="NF008956">
    <property type="entry name" value="PRK12299.1"/>
    <property type="match status" value="1"/>
</dbReference>
<evidence type="ECO:0000259" key="8">
    <source>
        <dbReference type="PROSITE" id="PS51710"/>
    </source>
</evidence>
<keyword evidence="3 7" id="KW-0547">Nucleotide-binding</keyword>
<dbReference type="SUPFAM" id="SSF52540">
    <property type="entry name" value="P-loop containing nucleoside triphosphate hydrolases"/>
    <property type="match status" value="1"/>
</dbReference>
<dbReference type="GO" id="GO:0042254">
    <property type="term" value="P:ribosome biogenesis"/>
    <property type="evidence" value="ECO:0007669"/>
    <property type="project" value="UniProtKB-UniRule"/>
</dbReference>
<evidence type="ECO:0000313" key="11">
    <source>
        <dbReference type="Proteomes" id="UP000231379"/>
    </source>
</evidence>
<dbReference type="PROSITE" id="PS51710">
    <property type="entry name" value="G_OBG"/>
    <property type="match status" value="1"/>
</dbReference>
<dbReference type="CDD" id="cd01898">
    <property type="entry name" value="Obg"/>
    <property type="match status" value="1"/>
</dbReference>
<protein>
    <recommendedName>
        <fullName evidence="7">GTPase Obg</fullName>
        <ecNumber evidence="7">3.6.5.-</ecNumber>
    </recommendedName>
    <alternativeName>
        <fullName evidence="7">GTP-binding protein Obg</fullName>
    </alternativeName>
</protein>
<evidence type="ECO:0000256" key="1">
    <source>
        <dbReference type="ARBA" id="ARBA00007699"/>
    </source>
</evidence>
<dbReference type="EMBL" id="PFBM01000016">
    <property type="protein sequence ID" value="PIR82384.1"/>
    <property type="molecule type" value="Genomic_DNA"/>
</dbReference>
<dbReference type="GO" id="GO:0000287">
    <property type="term" value="F:magnesium ion binding"/>
    <property type="evidence" value="ECO:0007669"/>
    <property type="project" value="InterPro"/>
</dbReference>
<dbReference type="NCBIfam" id="TIGR02729">
    <property type="entry name" value="Obg_CgtA"/>
    <property type="match status" value="1"/>
</dbReference>
<dbReference type="InterPro" id="IPR027417">
    <property type="entry name" value="P-loop_NTPase"/>
</dbReference>
<dbReference type="SUPFAM" id="SSF82051">
    <property type="entry name" value="Obg GTP-binding protein N-terminal domain"/>
    <property type="match status" value="1"/>
</dbReference>
<dbReference type="Pfam" id="PF01018">
    <property type="entry name" value="GTP1_OBG"/>
    <property type="match status" value="1"/>
</dbReference>
<feature type="binding site" evidence="7">
    <location>
        <begin position="162"/>
        <end position="169"/>
    </location>
    <ligand>
        <name>GTP</name>
        <dbReference type="ChEBI" id="CHEBI:37565"/>
    </ligand>
</feature>
<accession>A0A2H0U7J8</accession>
<dbReference type="FunFam" id="2.70.210.12:FF:000001">
    <property type="entry name" value="GTPase Obg"/>
    <property type="match status" value="1"/>
</dbReference>
<dbReference type="GO" id="GO:0005525">
    <property type="term" value="F:GTP binding"/>
    <property type="evidence" value="ECO:0007669"/>
    <property type="project" value="UniProtKB-UniRule"/>
</dbReference>
<evidence type="ECO:0000256" key="4">
    <source>
        <dbReference type="ARBA" id="ARBA00022801"/>
    </source>
</evidence>
<name>A0A2H0U7J8_9BACT</name>
<feature type="binding site" evidence="7">
    <location>
        <begin position="271"/>
        <end position="274"/>
    </location>
    <ligand>
        <name>GTP</name>
        <dbReference type="ChEBI" id="CHEBI:37565"/>
    </ligand>
</feature>
<dbReference type="InterPro" id="IPR036726">
    <property type="entry name" value="GTP1_OBG_dom_sf"/>
</dbReference>
<keyword evidence="4 7" id="KW-0378">Hydrolase</keyword>
<keyword evidence="5 7" id="KW-0460">Magnesium</keyword>
<keyword evidence="7" id="KW-0479">Metal-binding</keyword>
<dbReference type="PRINTS" id="PR00326">
    <property type="entry name" value="GTP1OBG"/>
</dbReference>
<reference evidence="11" key="1">
    <citation type="submission" date="2017-09" db="EMBL/GenBank/DDBJ databases">
        <title>Depth-based differentiation of microbial function through sediment-hosted aquifers and enrichment of novel symbionts in the deep terrestrial subsurface.</title>
        <authorList>
            <person name="Probst A.J."/>
            <person name="Ladd B."/>
            <person name="Jarett J.K."/>
            <person name="Geller-Mcgrath D.E."/>
            <person name="Sieber C.M.K."/>
            <person name="Emerson J.B."/>
            <person name="Anantharaman K."/>
            <person name="Thomas B.C."/>
            <person name="Malmstrom R."/>
            <person name="Stieglmeier M."/>
            <person name="Klingl A."/>
            <person name="Woyke T."/>
            <person name="Ryan C.M."/>
            <person name="Banfield J.F."/>
        </authorList>
    </citation>
    <scope>NUCLEOTIDE SEQUENCE [LARGE SCALE GENOMIC DNA]</scope>
</reference>
<feature type="binding site" evidence="7">
    <location>
        <position position="189"/>
    </location>
    <ligand>
        <name>Mg(2+)</name>
        <dbReference type="ChEBI" id="CHEBI:18420"/>
    </ligand>
</feature>
<keyword evidence="6 7" id="KW-0342">GTP-binding</keyword>
<dbReference type="PANTHER" id="PTHR11702:SF31">
    <property type="entry name" value="MITOCHONDRIAL RIBOSOME-ASSOCIATED GTPASE 2"/>
    <property type="match status" value="1"/>
</dbReference>
<dbReference type="InterPro" id="IPR006073">
    <property type="entry name" value="GTP-bd"/>
</dbReference>
<evidence type="ECO:0000256" key="2">
    <source>
        <dbReference type="ARBA" id="ARBA00022490"/>
    </source>
</evidence>
<dbReference type="InterPro" id="IPR006169">
    <property type="entry name" value="GTP1_OBG_dom"/>
</dbReference>
<comment type="function">
    <text evidence="7">An essential GTPase which binds GTP, GDP and possibly (p)ppGpp with moderate affinity, with high nucleotide exchange rates and a fairly low GTP hydrolysis rate. Plays a role in control of the cell cycle, stress response, ribosome biogenesis and in those bacteria that undergo differentiation, in morphogenesis control.</text>
</comment>
<sequence>MLVDDVTIRCEAGAGGRGAVAFQKVRLAQGPTGGSGGRGGSIYFEGVADIGALSRYTSQKTLRAEKGKDGRGQFVDGRDGEDMTLSVPTGTRITNLDTGYVQEIESVGQRVLAAGGGTGGRGNFHFRSSTNTSPKEFEEGLPGDLMHYRLELRLIADVGLIGLPNAGKSSLLNELTAAKSKVANYAFTTLEPNLGVYYGLVIADIPGLIEGAAEGKGLGVKFLKHIERTRVLFHLVSAESEEPVREYRTVRAELEKHDPALIEKEEYVFLTKGDAVTPEERDARLAALKKAGVRASPVSLLEPETLDSVRRVLNGLQAGQGHTS</sequence>
<evidence type="ECO:0000256" key="5">
    <source>
        <dbReference type="ARBA" id="ARBA00022842"/>
    </source>
</evidence>
<dbReference type="InterPro" id="IPR045086">
    <property type="entry name" value="OBG_GTPase"/>
</dbReference>
<dbReference type="PANTHER" id="PTHR11702">
    <property type="entry name" value="DEVELOPMENTALLY REGULATED GTP-BINDING PROTEIN-RELATED"/>
    <property type="match status" value="1"/>
</dbReference>
<feature type="binding site" evidence="7">
    <location>
        <begin position="204"/>
        <end position="207"/>
    </location>
    <ligand>
        <name>GTP</name>
        <dbReference type="ChEBI" id="CHEBI:37565"/>
    </ligand>
</feature>
<dbReference type="Proteomes" id="UP000231379">
    <property type="component" value="Unassembled WGS sequence"/>
</dbReference>
<proteinExistence type="inferred from homology"/>
<dbReference type="InterPro" id="IPR006074">
    <property type="entry name" value="GTP1-OBG_CS"/>
</dbReference>
<dbReference type="PROSITE" id="PS51883">
    <property type="entry name" value="OBG"/>
    <property type="match status" value="1"/>
</dbReference>
<dbReference type="Gene3D" id="2.70.210.12">
    <property type="entry name" value="GTP1/OBG domain"/>
    <property type="match status" value="1"/>
</dbReference>
<feature type="binding site" evidence="7">
    <location>
        <position position="169"/>
    </location>
    <ligand>
        <name>Mg(2+)</name>
        <dbReference type="ChEBI" id="CHEBI:18420"/>
    </ligand>
</feature>
<evidence type="ECO:0000256" key="3">
    <source>
        <dbReference type="ARBA" id="ARBA00022741"/>
    </source>
</evidence>
<dbReference type="Pfam" id="PF01926">
    <property type="entry name" value="MMR_HSR1"/>
    <property type="match status" value="1"/>
</dbReference>